<dbReference type="RefSeq" id="WP_163427087.1">
    <property type="nucleotide sequence ID" value="NZ_CACVNK010000005.1"/>
</dbReference>
<evidence type="ECO:0000259" key="4">
    <source>
        <dbReference type="PROSITE" id="PS50995"/>
    </source>
</evidence>
<accession>A0A1I7HJ53</accession>
<evidence type="ECO:0000313" key="6">
    <source>
        <dbReference type="Proteomes" id="UP000198817"/>
    </source>
</evidence>
<dbReference type="GeneID" id="78354696"/>
<evidence type="ECO:0000313" key="5">
    <source>
        <dbReference type="EMBL" id="SFU60715.1"/>
    </source>
</evidence>
<dbReference type="SMART" id="SM00347">
    <property type="entry name" value="HTH_MARR"/>
    <property type="match status" value="1"/>
</dbReference>
<dbReference type="GO" id="GO:0003677">
    <property type="term" value="F:DNA binding"/>
    <property type="evidence" value="ECO:0007669"/>
    <property type="project" value="UniProtKB-KW"/>
</dbReference>
<dbReference type="Proteomes" id="UP000198817">
    <property type="component" value="Unassembled WGS sequence"/>
</dbReference>
<evidence type="ECO:0000256" key="2">
    <source>
        <dbReference type="ARBA" id="ARBA00023125"/>
    </source>
</evidence>
<dbReference type="GO" id="GO:0003700">
    <property type="term" value="F:DNA-binding transcription factor activity"/>
    <property type="evidence" value="ECO:0007669"/>
    <property type="project" value="InterPro"/>
</dbReference>
<dbReference type="EMBL" id="FPBT01000018">
    <property type="protein sequence ID" value="SFU60715.1"/>
    <property type="molecule type" value="Genomic_DNA"/>
</dbReference>
<gene>
    <name evidence="5" type="ORF">SAMN05216508_1189</name>
</gene>
<reference evidence="5 6" key="1">
    <citation type="submission" date="2016-10" db="EMBL/GenBank/DDBJ databases">
        <authorList>
            <person name="de Groot N.N."/>
        </authorList>
    </citation>
    <scope>NUCLEOTIDE SEQUENCE [LARGE SCALE GENOMIC DNA]</scope>
    <source>
        <strain evidence="5 6">KHGC13</strain>
    </source>
</reference>
<feature type="domain" description="HTH marR-type" evidence="4">
    <location>
        <begin position="1"/>
        <end position="138"/>
    </location>
</feature>
<evidence type="ECO:0000256" key="1">
    <source>
        <dbReference type="ARBA" id="ARBA00023015"/>
    </source>
</evidence>
<dbReference type="PANTHER" id="PTHR42756">
    <property type="entry name" value="TRANSCRIPTIONAL REGULATOR, MARR"/>
    <property type="match status" value="1"/>
</dbReference>
<name>A0A1I7HJ53_9FIRM</name>
<dbReference type="SUPFAM" id="SSF46785">
    <property type="entry name" value="Winged helix' DNA-binding domain"/>
    <property type="match status" value="1"/>
</dbReference>
<dbReference type="Pfam" id="PF12802">
    <property type="entry name" value="MarR_2"/>
    <property type="match status" value="1"/>
</dbReference>
<dbReference type="PANTHER" id="PTHR42756:SF1">
    <property type="entry name" value="TRANSCRIPTIONAL REPRESSOR OF EMRAB OPERON"/>
    <property type="match status" value="1"/>
</dbReference>
<evidence type="ECO:0000256" key="3">
    <source>
        <dbReference type="ARBA" id="ARBA00023163"/>
    </source>
</evidence>
<keyword evidence="2 5" id="KW-0238">DNA-binding</keyword>
<dbReference type="InterPro" id="IPR000835">
    <property type="entry name" value="HTH_MarR-typ"/>
</dbReference>
<keyword evidence="6" id="KW-1185">Reference proteome</keyword>
<dbReference type="InterPro" id="IPR036390">
    <property type="entry name" value="WH_DNA-bd_sf"/>
</dbReference>
<dbReference type="AlphaFoldDB" id="A0A1I7HJ53"/>
<sequence length="151" mass="17629">MLNRNLARVYRKCKLSLYARVMQSFADDREDALSAMEVICMELIVALEEPTVNEFARYASLSAPNAAYKVGRLVKKGYLEKVRSEKDHREYHLRPTEKYDLEYGEVFGYTDEVSRKLREKFSQEDLAKFDVMLRYVGNLVMPDANSVRDLK</sequence>
<dbReference type="InterPro" id="IPR036388">
    <property type="entry name" value="WH-like_DNA-bd_sf"/>
</dbReference>
<organism evidence="5 6">
    <name type="scientific">Eubacterium pyruvativorans</name>
    <dbReference type="NCBI Taxonomy" id="155865"/>
    <lineage>
        <taxon>Bacteria</taxon>
        <taxon>Bacillati</taxon>
        <taxon>Bacillota</taxon>
        <taxon>Clostridia</taxon>
        <taxon>Eubacteriales</taxon>
        <taxon>Eubacteriaceae</taxon>
        <taxon>Eubacterium</taxon>
    </lineage>
</organism>
<dbReference type="Gene3D" id="1.10.10.10">
    <property type="entry name" value="Winged helix-like DNA-binding domain superfamily/Winged helix DNA-binding domain"/>
    <property type="match status" value="1"/>
</dbReference>
<dbReference type="PROSITE" id="PS50995">
    <property type="entry name" value="HTH_MARR_2"/>
    <property type="match status" value="1"/>
</dbReference>
<keyword evidence="1" id="KW-0805">Transcription regulation</keyword>
<dbReference type="STRING" id="155865.SAMN05216515_1199"/>
<proteinExistence type="predicted"/>
<protein>
    <submittedName>
        <fullName evidence="5">DNA-binding transcriptional regulator, MarR family</fullName>
    </submittedName>
</protein>
<keyword evidence="3" id="KW-0804">Transcription</keyword>